<name>A0ACB0Y062_MELEN</name>
<protein>
    <submittedName>
        <fullName evidence="1">Uncharacterized protein</fullName>
    </submittedName>
</protein>
<accession>A0ACB0Y062</accession>
<reference evidence="1" key="1">
    <citation type="submission" date="2023-11" db="EMBL/GenBank/DDBJ databases">
        <authorList>
            <person name="Poullet M."/>
        </authorList>
    </citation>
    <scope>NUCLEOTIDE SEQUENCE</scope>
    <source>
        <strain evidence="1">E1834</strain>
    </source>
</reference>
<evidence type="ECO:0000313" key="2">
    <source>
        <dbReference type="Proteomes" id="UP001497535"/>
    </source>
</evidence>
<proteinExistence type="predicted"/>
<dbReference type="EMBL" id="CAVMJV010000004">
    <property type="protein sequence ID" value="CAK5024991.1"/>
    <property type="molecule type" value="Genomic_DNA"/>
</dbReference>
<gene>
    <name evidence="1" type="ORF">MENTE1834_LOCUS5663</name>
</gene>
<dbReference type="Proteomes" id="UP001497535">
    <property type="component" value="Unassembled WGS sequence"/>
</dbReference>
<keyword evidence="2" id="KW-1185">Reference proteome</keyword>
<sequence length="51" mass="6364">MYTINNFYFLLVFLFRSKTKIPKTHKKRRIYICVWLKSTPYFLFKKEINLA</sequence>
<organism evidence="1 2">
    <name type="scientific">Meloidogyne enterolobii</name>
    <name type="common">Root-knot nematode worm</name>
    <name type="synonym">Meloidogyne mayaguensis</name>
    <dbReference type="NCBI Taxonomy" id="390850"/>
    <lineage>
        <taxon>Eukaryota</taxon>
        <taxon>Metazoa</taxon>
        <taxon>Ecdysozoa</taxon>
        <taxon>Nematoda</taxon>
        <taxon>Chromadorea</taxon>
        <taxon>Rhabditida</taxon>
        <taxon>Tylenchina</taxon>
        <taxon>Tylenchomorpha</taxon>
        <taxon>Tylenchoidea</taxon>
        <taxon>Meloidogynidae</taxon>
        <taxon>Meloidogyninae</taxon>
        <taxon>Meloidogyne</taxon>
    </lineage>
</organism>
<comment type="caution">
    <text evidence="1">The sequence shown here is derived from an EMBL/GenBank/DDBJ whole genome shotgun (WGS) entry which is preliminary data.</text>
</comment>
<evidence type="ECO:0000313" key="1">
    <source>
        <dbReference type="EMBL" id="CAK5024991.1"/>
    </source>
</evidence>